<accession>A0A6A4TG48</accession>
<name>A0A6A4TG48_SCOMX</name>
<gene>
    <name evidence="1" type="ORF">F2P81_004755</name>
</gene>
<dbReference type="AlphaFoldDB" id="A0A6A4TG48"/>
<sequence length="217" mass="24891">MLFADRTKHFVPSTVMPWAKCLNSRDLRWINSKERVVKRVSVPSDTWRKHLLRRRAVRRKLHVAVDSPYNLQQNICYDFGESCTSPFPRPMRYFSTTALTECMDVFKLAHTMAAVYAKTSPFPGFTSLGMCILAINTEEEAAIRWDKDTEQLTPPTARAHQGYTKQVKMKAQVRRRTHLPSQGFESEKCVYSFLFLKVSQVERVPGAAALHLNTGAH</sequence>
<evidence type="ECO:0000313" key="1">
    <source>
        <dbReference type="EMBL" id="KAF0043418.1"/>
    </source>
</evidence>
<dbReference type="Proteomes" id="UP000438429">
    <property type="component" value="Unassembled WGS sequence"/>
</dbReference>
<protein>
    <submittedName>
        <fullName evidence="1">Uncharacterized protein</fullName>
    </submittedName>
</protein>
<comment type="caution">
    <text evidence="1">The sequence shown here is derived from an EMBL/GenBank/DDBJ whole genome shotgun (WGS) entry which is preliminary data.</text>
</comment>
<organism evidence="1 2">
    <name type="scientific">Scophthalmus maximus</name>
    <name type="common">Turbot</name>
    <name type="synonym">Psetta maxima</name>
    <dbReference type="NCBI Taxonomy" id="52904"/>
    <lineage>
        <taxon>Eukaryota</taxon>
        <taxon>Metazoa</taxon>
        <taxon>Chordata</taxon>
        <taxon>Craniata</taxon>
        <taxon>Vertebrata</taxon>
        <taxon>Euteleostomi</taxon>
        <taxon>Actinopterygii</taxon>
        <taxon>Neopterygii</taxon>
        <taxon>Teleostei</taxon>
        <taxon>Neoteleostei</taxon>
        <taxon>Acanthomorphata</taxon>
        <taxon>Carangaria</taxon>
        <taxon>Pleuronectiformes</taxon>
        <taxon>Pleuronectoidei</taxon>
        <taxon>Scophthalmidae</taxon>
        <taxon>Scophthalmus</taxon>
    </lineage>
</organism>
<evidence type="ECO:0000313" key="2">
    <source>
        <dbReference type="Proteomes" id="UP000438429"/>
    </source>
</evidence>
<dbReference type="EMBL" id="VEVO01000004">
    <property type="protein sequence ID" value="KAF0043418.1"/>
    <property type="molecule type" value="Genomic_DNA"/>
</dbReference>
<proteinExistence type="predicted"/>
<reference evidence="1 2" key="1">
    <citation type="submission" date="2019-06" db="EMBL/GenBank/DDBJ databases">
        <title>Draft genomes of female and male turbot (Scophthalmus maximus).</title>
        <authorList>
            <person name="Xu H."/>
            <person name="Xu X.-W."/>
            <person name="Shao C."/>
            <person name="Chen S."/>
        </authorList>
    </citation>
    <scope>NUCLEOTIDE SEQUENCE [LARGE SCALE GENOMIC DNA]</scope>
    <source>
        <strain evidence="1">Ysfricsl-2016a</strain>
        <tissue evidence="1">Blood</tissue>
    </source>
</reference>